<proteinExistence type="predicted"/>
<keyword evidence="3" id="KW-1185">Reference proteome</keyword>
<evidence type="ECO:0000313" key="2">
    <source>
        <dbReference type="EMBL" id="MCW4592373.1"/>
    </source>
</evidence>
<accession>A0ABT3KAD8</accession>
<dbReference type="Proteomes" id="UP001526337">
    <property type="component" value="Unassembled WGS sequence"/>
</dbReference>
<evidence type="ECO:0000256" key="1">
    <source>
        <dbReference type="SAM" id="Phobius"/>
    </source>
</evidence>
<keyword evidence="1" id="KW-1133">Transmembrane helix</keyword>
<evidence type="ECO:0000313" key="3">
    <source>
        <dbReference type="Proteomes" id="UP001526337"/>
    </source>
</evidence>
<dbReference type="RefSeq" id="WP_171789585.1">
    <property type="nucleotide sequence ID" value="NZ_JABJWD010000003.1"/>
</dbReference>
<name>A0ABT3KAD8_9PROT</name>
<keyword evidence="1" id="KW-0472">Membrane</keyword>
<protein>
    <submittedName>
        <fullName evidence="2">DUF969 domain-containing protein</fullName>
    </submittedName>
</protein>
<dbReference type="EMBL" id="JANGSQ010000111">
    <property type="protein sequence ID" value="MCW4592373.1"/>
    <property type="molecule type" value="Genomic_DNA"/>
</dbReference>
<comment type="caution">
    <text evidence="2">The sequence shown here is derived from an EMBL/GenBank/DDBJ whole genome shotgun (WGS) entry which is preliminary data.</text>
</comment>
<feature type="transmembrane region" description="Helical" evidence="1">
    <location>
        <begin position="163"/>
        <end position="185"/>
    </location>
</feature>
<dbReference type="Pfam" id="PF06149">
    <property type="entry name" value="DUF969"/>
    <property type="match status" value="1"/>
</dbReference>
<keyword evidence="1" id="KW-0812">Transmembrane</keyword>
<organism evidence="2 3">
    <name type="scientific">Gluconacetobacter entanii</name>
    <dbReference type="NCBI Taxonomy" id="108528"/>
    <lineage>
        <taxon>Bacteria</taxon>
        <taxon>Pseudomonadati</taxon>
        <taxon>Pseudomonadota</taxon>
        <taxon>Alphaproteobacteria</taxon>
        <taxon>Acetobacterales</taxon>
        <taxon>Acetobacteraceae</taxon>
        <taxon>Gluconacetobacter</taxon>
    </lineage>
</organism>
<gene>
    <name evidence="2" type="ORF">NO263_17440</name>
</gene>
<sequence>MQASPSLLTLFGLAVIVVGVGARINIMLVIILSALTTCLCSGASLVAAIATIGHYFTANRYMTVLWSILPLVGLLEHAGLPQASRTFIGRLGVNTPGHVLWLYFLLRQITAALGLTSLGGQAQMVRPLLAPMVEEAALRMKKQPLPDELSQKLKAEAAAVDNVAVFFGEDIFLAVASILLMETVLENAGLRISPWHLSFWAIPSALMAAAVTYIRMKRLDRAIGRRNRP</sequence>
<feature type="transmembrane region" description="Helical" evidence="1">
    <location>
        <begin position="32"/>
        <end position="56"/>
    </location>
</feature>
<reference evidence="2 3" key="1">
    <citation type="submission" date="2022-07" db="EMBL/GenBank/DDBJ databases">
        <title>Genome stability of Gluconacetobacter entanii AV429.</title>
        <authorList>
            <person name="Trcek J."/>
            <person name="Cepec E."/>
        </authorList>
    </citation>
    <scope>NUCLEOTIDE SEQUENCE [LARGE SCALE GENOMIC DNA]</scope>
    <source>
        <strain evidence="2 3">AV429_2022</strain>
    </source>
</reference>
<dbReference type="InterPro" id="IPR010374">
    <property type="entry name" value="DUF969"/>
</dbReference>
<feature type="transmembrane region" description="Helical" evidence="1">
    <location>
        <begin position="197"/>
        <end position="216"/>
    </location>
</feature>